<reference evidence="1 2" key="1">
    <citation type="submission" date="2024-08" db="EMBL/GenBank/DDBJ databases">
        <title>Gnathostoma spinigerum genome.</title>
        <authorList>
            <person name="Gonzalez-Bertolin B."/>
            <person name="Monzon S."/>
            <person name="Zaballos A."/>
            <person name="Jimenez P."/>
            <person name="Dekumyoy P."/>
            <person name="Varona S."/>
            <person name="Cuesta I."/>
            <person name="Sumanam S."/>
            <person name="Adisakwattana P."/>
            <person name="Gasser R.B."/>
            <person name="Hernandez-Gonzalez A."/>
            <person name="Young N.D."/>
            <person name="Perteguer M.J."/>
        </authorList>
    </citation>
    <scope>NUCLEOTIDE SEQUENCE [LARGE SCALE GENOMIC DNA]</scope>
    <source>
        <strain evidence="1">AL3</strain>
        <tissue evidence="1">Liver</tissue>
    </source>
</reference>
<evidence type="ECO:0000313" key="1">
    <source>
        <dbReference type="EMBL" id="MFH4980397.1"/>
    </source>
</evidence>
<gene>
    <name evidence="1" type="ORF">AB6A40_007106</name>
</gene>
<dbReference type="PANTHER" id="PTHR23020">
    <property type="entry name" value="UNCHARACTERIZED NUCLEAR HORMONE RECEPTOR-RELATED"/>
    <property type="match status" value="1"/>
</dbReference>
<dbReference type="SUPFAM" id="SSF56112">
    <property type="entry name" value="Protein kinase-like (PK-like)"/>
    <property type="match status" value="1"/>
</dbReference>
<proteinExistence type="predicted"/>
<dbReference type="PANTHER" id="PTHR23020:SF8">
    <property type="entry name" value="CHK KINASE-LIKE DOMAIN-CONTAINING PROTEIN"/>
    <property type="match status" value="1"/>
</dbReference>
<dbReference type="Gene3D" id="3.90.1200.10">
    <property type="match status" value="1"/>
</dbReference>
<comment type="caution">
    <text evidence="1">The sequence shown here is derived from an EMBL/GenBank/DDBJ whole genome shotgun (WGS) entry which is preliminary data.</text>
</comment>
<organism evidence="1 2">
    <name type="scientific">Gnathostoma spinigerum</name>
    <dbReference type="NCBI Taxonomy" id="75299"/>
    <lineage>
        <taxon>Eukaryota</taxon>
        <taxon>Metazoa</taxon>
        <taxon>Ecdysozoa</taxon>
        <taxon>Nematoda</taxon>
        <taxon>Chromadorea</taxon>
        <taxon>Rhabditida</taxon>
        <taxon>Spirurina</taxon>
        <taxon>Gnathostomatomorpha</taxon>
        <taxon>Gnathostomatoidea</taxon>
        <taxon>Gnathostomatidae</taxon>
        <taxon>Gnathostoma</taxon>
    </lineage>
</organism>
<evidence type="ECO:0000313" key="2">
    <source>
        <dbReference type="Proteomes" id="UP001608902"/>
    </source>
</evidence>
<dbReference type="InterPro" id="IPR012877">
    <property type="entry name" value="Dhs-27"/>
</dbReference>
<keyword evidence="2" id="KW-1185">Reference proteome</keyword>
<dbReference type="InterPro" id="IPR011009">
    <property type="entry name" value="Kinase-like_dom_sf"/>
</dbReference>
<dbReference type="InterPro" id="IPR052961">
    <property type="entry name" value="Oxido-Kinase-like_Enzymes"/>
</dbReference>
<dbReference type="Proteomes" id="UP001608902">
    <property type="component" value="Unassembled WGS sequence"/>
</dbReference>
<dbReference type="Pfam" id="PF07914">
    <property type="entry name" value="DUF1679"/>
    <property type="match status" value="1"/>
</dbReference>
<accession>A0ABD6EMG3</accession>
<protein>
    <recommendedName>
        <fullName evidence="3">CHK kinase-like domain-containing protein</fullName>
    </recommendedName>
</protein>
<dbReference type="AlphaFoldDB" id="A0ABD6EMG3"/>
<sequence>MKSADSEKTEVNSDPSMFVLNTIIEWSFLEELMQASMHVCNQFGPAKRVELIGYAEGFLSVIGRVYPDWTPKNDSLPDSFVVKIPSINNMQKMTDEAVFEELRHEITSQDEELEQMQQNLYKVNNSECAFYEWIESWQADIEVPRVYVHRKVTDTDRRGLLAMEYVDNASLTEIKSTLRPSEAMAVIDTIALIHAHSLEDTSWKDIPTVQWNDLMGGNRKKHDMFQFISSIAKMDEERLRPLIRKFESIFEDVMDYDIGSKVLCSMNLQPVLCHGDLWINNLLWRKNGSTSRELAAIIDWQVRKILSKIV</sequence>
<name>A0ABD6EMG3_9BILA</name>
<dbReference type="EMBL" id="JBGFUD010005498">
    <property type="protein sequence ID" value="MFH4980397.1"/>
    <property type="molecule type" value="Genomic_DNA"/>
</dbReference>
<evidence type="ECO:0008006" key="3">
    <source>
        <dbReference type="Google" id="ProtNLM"/>
    </source>
</evidence>